<feature type="domain" description="PAS" evidence="9">
    <location>
        <begin position="9"/>
        <end position="53"/>
    </location>
</feature>
<dbReference type="SMART" id="SM00091">
    <property type="entry name" value="PAS"/>
    <property type="match status" value="1"/>
</dbReference>
<dbReference type="PROSITE" id="PS00688">
    <property type="entry name" value="SIGMA54_INTERACT_3"/>
    <property type="match status" value="1"/>
</dbReference>
<dbReference type="CDD" id="cd00009">
    <property type="entry name" value="AAA"/>
    <property type="match status" value="1"/>
</dbReference>
<evidence type="ECO:0000256" key="6">
    <source>
        <dbReference type="ARBA" id="ARBA00023163"/>
    </source>
</evidence>
<accession>A0A3M8D9Z5</accession>
<evidence type="ECO:0000256" key="1">
    <source>
        <dbReference type="ARBA" id="ARBA00022741"/>
    </source>
</evidence>
<dbReference type="Gene3D" id="3.40.50.300">
    <property type="entry name" value="P-loop containing nucleotide triphosphate hydrolases"/>
    <property type="match status" value="1"/>
</dbReference>
<evidence type="ECO:0000313" key="10">
    <source>
        <dbReference type="EMBL" id="RNB84479.1"/>
    </source>
</evidence>
<dbReference type="PANTHER" id="PTHR32071">
    <property type="entry name" value="TRANSCRIPTIONAL REGULATORY PROTEIN"/>
    <property type="match status" value="1"/>
</dbReference>
<keyword evidence="4" id="KW-0805">Transcription regulation</keyword>
<dbReference type="PROSITE" id="PS00676">
    <property type="entry name" value="SIGMA54_INTERACT_2"/>
    <property type="match status" value="1"/>
</dbReference>
<dbReference type="SUPFAM" id="SSF46689">
    <property type="entry name" value="Homeodomain-like"/>
    <property type="match status" value="1"/>
</dbReference>
<dbReference type="GO" id="GO:0005524">
    <property type="term" value="F:ATP binding"/>
    <property type="evidence" value="ECO:0007669"/>
    <property type="project" value="UniProtKB-KW"/>
</dbReference>
<comment type="caution">
    <text evidence="10">The sequence shown here is derived from an EMBL/GenBank/DDBJ whole genome shotgun (WGS) entry which is preliminary data.</text>
</comment>
<dbReference type="InterPro" id="IPR035965">
    <property type="entry name" value="PAS-like_dom_sf"/>
</dbReference>
<dbReference type="Pfam" id="PF00989">
    <property type="entry name" value="PAS"/>
    <property type="match status" value="1"/>
</dbReference>
<dbReference type="Pfam" id="PF18024">
    <property type="entry name" value="HTH_50"/>
    <property type="match status" value="1"/>
</dbReference>
<dbReference type="InterPro" id="IPR002078">
    <property type="entry name" value="Sigma_54_int"/>
</dbReference>
<dbReference type="InterPro" id="IPR027417">
    <property type="entry name" value="P-loop_NTPase"/>
</dbReference>
<dbReference type="Gene3D" id="1.10.8.60">
    <property type="match status" value="1"/>
</dbReference>
<dbReference type="InterPro" id="IPR058031">
    <property type="entry name" value="AAA_lid_NorR"/>
</dbReference>
<evidence type="ECO:0000256" key="2">
    <source>
        <dbReference type="ARBA" id="ARBA00022797"/>
    </source>
</evidence>
<dbReference type="FunFam" id="3.40.50.300:FF:000006">
    <property type="entry name" value="DNA-binding transcriptional regulator NtrC"/>
    <property type="match status" value="1"/>
</dbReference>
<evidence type="ECO:0000256" key="7">
    <source>
        <dbReference type="ARBA" id="ARBA00029500"/>
    </source>
</evidence>
<sequence length="473" mass="54264">MDTHRFELESDYFLQILDTIDSGVHIADFQGNTLWINKTVEKMIGIKREDLIGINVSQQEQNGMFSPSVIRTALEQKKKSTLVQRMQNGKKYMVSAHILYNQKNEPQYVIAYGPDFNKVLLEGSPAEVDEIRLLLERYIRELRRSNVKQSYNGKEEHAFIGKSKAFDTLTEFIEKVADVETTVLIAGETGVGKNVVAEHIHQLSERQEHPFIHINCAAIPEALLESELFGYQKGAFTGANNSGKLGLVKMAEKGTLFLDEVSELPLPLQSKLLQLLQNKTYLPIGSSETVKANVRIIAATNQDLEMLVEQGRFRADLFYRLNVLPIHIPPLRERQDDIFPLLCFYLQKFNSKYNRNRKLSNEAIHALQQYRWPGNIRELENVLEQLVIMAKKDEITLPDLPKRYLEQTDKEVHSFSVSQTACLKTTLHDIEREIILQSYQEHKTTRKTAKALGITQSSLIRRMAKYNMDVSRS</sequence>
<dbReference type="InterPro" id="IPR013767">
    <property type="entry name" value="PAS_fold"/>
</dbReference>
<evidence type="ECO:0000259" key="9">
    <source>
        <dbReference type="PROSITE" id="PS50112"/>
    </source>
</evidence>
<dbReference type="InterPro" id="IPR025662">
    <property type="entry name" value="Sigma_54_int_dom_ATP-bd_1"/>
</dbReference>
<dbReference type="OrthoDB" id="9771372at2"/>
<evidence type="ECO:0000259" key="8">
    <source>
        <dbReference type="PROSITE" id="PS50045"/>
    </source>
</evidence>
<keyword evidence="11" id="KW-1185">Reference proteome</keyword>
<dbReference type="CDD" id="cd00130">
    <property type="entry name" value="PAS"/>
    <property type="match status" value="1"/>
</dbReference>
<keyword evidence="2" id="KW-0058">Aromatic hydrocarbons catabolism</keyword>
<dbReference type="Pfam" id="PF25601">
    <property type="entry name" value="AAA_lid_14"/>
    <property type="match status" value="1"/>
</dbReference>
<feature type="domain" description="Sigma-54 factor interaction" evidence="8">
    <location>
        <begin position="159"/>
        <end position="388"/>
    </location>
</feature>
<dbReference type="RefSeq" id="WP_122919762.1">
    <property type="nucleotide sequence ID" value="NZ_RHHQ01000017.1"/>
</dbReference>
<evidence type="ECO:0000256" key="5">
    <source>
        <dbReference type="ARBA" id="ARBA00023125"/>
    </source>
</evidence>
<dbReference type="InterPro" id="IPR025944">
    <property type="entry name" value="Sigma_54_int_dom_CS"/>
</dbReference>
<dbReference type="PANTHER" id="PTHR32071:SF57">
    <property type="entry name" value="C4-DICARBOXYLATE TRANSPORT TRANSCRIPTIONAL REGULATORY PROTEIN DCTD"/>
    <property type="match status" value="1"/>
</dbReference>
<keyword evidence="1" id="KW-0547">Nucleotide-binding</keyword>
<dbReference type="EMBL" id="RHHQ01000017">
    <property type="protein sequence ID" value="RNB84479.1"/>
    <property type="molecule type" value="Genomic_DNA"/>
</dbReference>
<evidence type="ECO:0000256" key="3">
    <source>
        <dbReference type="ARBA" id="ARBA00022840"/>
    </source>
</evidence>
<gene>
    <name evidence="10" type="ORF">EDM56_20405</name>
</gene>
<dbReference type="InterPro" id="IPR009057">
    <property type="entry name" value="Homeodomain-like_sf"/>
</dbReference>
<keyword evidence="3" id="KW-0067">ATP-binding</keyword>
<dbReference type="SUPFAM" id="SSF55785">
    <property type="entry name" value="PYP-like sensor domain (PAS domain)"/>
    <property type="match status" value="1"/>
</dbReference>
<dbReference type="PROSITE" id="PS50045">
    <property type="entry name" value="SIGMA54_INTERACT_4"/>
    <property type="match status" value="1"/>
</dbReference>
<dbReference type="SUPFAM" id="SSF52540">
    <property type="entry name" value="P-loop containing nucleoside triphosphate hydrolases"/>
    <property type="match status" value="1"/>
</dbReference>
<dbReference type="PROSITE" id="PS00675">
    <property type="entry name" value="SIGMA54_INTERACT_1"/>
    <property type="match status" value="1"/>
</dbReference>
<dbReference type="InterPro" id="IPR000014">
    <property type="entry name" value="PAS"/>
</dbReference>
<dbReference type="Proteomes" id="UP000271031">
    <property type="component" value="Unassembled WGS sequence"/>
</dbReference>
<keyword evidence="5" id="KW-0238">DNA-binding</keyword>
<dbReference type="Gene3D" id="1.10.10.60">
    <property type="entry name" value="Homeodomain-like"/>
    <property type="match status" value="1"/>
</dbReference>
<evidence type="ECO:0000313" key="11">
    <source>
        <dbReference type="Proteomes" id="UP000271031"/>
    </source>
</evidence>
<dbReference type="GO" id="GO:0003677">
    <property type="term" value="F:DNA binding"/>
    <property type="evidence" value="ECO:0007669"/>
    <property type="project" value="UniProtKB-KW"/>
</dbReference>
<dbReference type="Pfam" id="PF00158">
    <property type="entry name" value="Sigma54_activat"/>
    <property type="match status" value="1"/>
</dbReference>
<dbReference type="NCBIfam" id="TIGR00229">
    <property type="entry name" value="sensory_box"/>
    <property type="match status" value="1"/>
</dbReference>
<organism evidence="10 11">
    <name type="scientific">Brevibacillus fluminis</name>
    <dbReference type="NCBI Taxonomy" id="511487"/>
    <lineage>
        <taxon>Bacteria</taxon>
        <taxon>Bacillati</taxon>
        <taxon>Bacillota</taxon>
        <taxon>Bacilli</taxon>
        <taxon>Bacillales</taxon>
        <taxon>Paenibacillaceae</taxon>
        <taxon>Brevibacillus</taxon>
    </lineage>
</organism>
<dbReference type="Gene3D" id="3.30.450.20">
    <property type="entry name" value="PAS domain"/>
    <property type="match status" value="1"/>
</dbReference>
<dbReference type="AlphaFoldDB" id="A0A3M8D9Z5"/>
<dbReference type="InterPro" id="IPR025943">
    <property type="entry name" value="Sigma_54_int_dom_ATP-bd_2"/>
</dbReference>
<keyword evidence="6" id="KW-0804">Transcription</keyword>
<dbReference type="InterPro" id="IPR030828">
    <property type="entry name" value="HTH_TyrR"/>
</dbReference>
<dbReference type="SMART" id="SM00382">
    <property type="entry name" value="AAA"/>
    <property type="match status" value="1"/>
</dbReference>
<dbReference type="GO" id="GO:0006355">
    <property type="term" value="P:regulation of DNA-templated transcription"/>
    <property type="evidence" value="ECO:0007669"/>
    <property type="project" value="InterPro"/>
</dbReference>
<reference evidence="10 11" key="1">
    <citation type="submission" date="2018-10" db="EMBL/GenBank/DDBJ databases">
        <title>Phylogenomics of Brevibacillus.</title>
        <authorList>
            <person name="Dunlap C."/>
        </authorList>
    </citation>
    <scope>NUCLEOTIDE SEQUENCE [LARGE SCALE GENOMIC DNA]</scope>
    <source>
        <strain evidence="10 11">JCM 15716</strain>
    </source>
</reference>
<protein>
    <recommendedName>
        <fullName evidence="7">HTH-type transcriptional regulatory protein TyrR</fullName>
    </recommendedName>
</protein>
<evidence type="ECO:0000256" key="4">
    <source>
        <dbReference type="ARBA" id="ARBA00023015"/>
    </source>
</evidence>
<dbReference type="PROSITE" id="PS50112">
    <property type="entry name" value="PAS"/>
    <property type="match status" value="1"/>
</dbReference>
<name>A0A3M8D9Z5_9BACL</name>
<proteinExistence type="predicted"/>
<dbReference type="InterPro" id="IPR003593">
    <property type="entry name" value="AAA+_ATPase"/>
</dbReference>